<evidence type="ECO:0000313" key="2">
    <source>
        <dbReference type="Proteomes" id="UP000019091"/>
    </source>
</evidence>
<dbReference type="Proteomes" id="UP000019091">
    <property type="component" value="Chromosome"/>
</dbReference>
<gene>
    <name evidence="1" type="ORF">F542_17970</name>
</gene>
<dbReference type="AlphaFoldDB" id="A0A4V7IC52"/>
<dbReference type="EMBL" id="CP006954">
    <property type="protein sequence ID" value="AHG82512.1"/>
    <property type="molecule type" value="Genomic_DNA"/>
</dbReference>
<sequence length="130" mass="14922">MSESILIYGGKSFGEIMEDGGLGWWIVNQSRAEHLEYAVLTRCLTQEWATYDAEQGTAVMLCKLSNSVVKANDSNRKCIGISSYARINIPEFWQKMTNSQRNPFKYIDTDELLKELSPYLNKLEWQPFNG</sequence>
<organism evidence="1 2">
    <name type="scientific">Bibersteinia trehalosi USDA-ARS-USMARC-188</name>
    <dbReference type="NCBI Taxonomy" id="1263829"/>
    <lineage>
        <taxon>Bacteria</taxon>
        <taxon>Pseudomonadati</taxon>
        <taxon>Pseudomonadota</taxon>
        <taxon>Gammaproteobacteria</taxon>
        <taxon>Pasteurellales</taxon>
        <taxon>Pasteurellaceae</taxon>
        <taxon>Bibersteinia</taxon>
    </lineage>
</organism>
<proteinExistence type="predicted"/>
<dbReference type="RefSeq" id="WP_015431818.1">
    <property type="nucleotide sequence ID" value="NZ_CP006954.1"/>
</dbReference>
<dbReference type="KEGG" id="btre:F542_17970"/>
<name>A0A4V7IC52_BIBTR</name>
<accession>A0A4V7IC52</accession>
<reference evidence="1 2" key="1">
    <citation type="journal article" date="2014" name="Genome Announc.">
        <title>Complete Closed Genome Sequences of Three Bibersteinia trehalosi Nasopharyngeal Isolates from Cattle with Shipping Fever.</title>
        <authorList>
            <person name="Harhay G.P."/>
            <person name="McVey D.S."/>
            <person name="Koren S."/>
            <person name="Phillippy A.M."/>
            <person name="Bono J."/>
            <person name="Harhay D.M."/>
            <person name="Clawson M.L."/>
            <person name="Heaton M.P."/>
            <person name="Chitko-McKown C.G."/>
            <person name="Korlach J."/>
            <person name="Smith T.P."/>
        </authorList>
    </citation>
    <scope>NUCLEOTIDE SEQUENCE [LARGE SCALE GENOMIC DNA]</scope>
    <source>
        <strain evidence="1 2">USDA-ARS-USMARC-188</strain>
    </source>
</reference>
<protein>
    <submittedName>
        <fullName evidence="1">Uncharacterized protein</fullName>
    </submittedName>
</protein>
<dbReference type="OrthoDB" id="4374615at2"/>
<evidence type="ECO:0000313" key="1">
    <source>
        <dbReference type="EMBL" id="AHG82512.1"/>
    </source>
</evidence>